<gene>
    <name evidence="4" type="ORF">SAMN05443507_10252</name>
</gene>
<dbReference type="SUPFAM" id="SSF52821">
    <property type="entry name" value="Rhodanese/Cell cycle control phosphatase"/>
    <property type="match status" value="2"/>
</dbReference>
<dbReference type="OrthoDB" id="9770030at2"/>
<dbReference type="RefSeq" id="WP_072872815.1">
    <property type="nucleotide sequence ID" value="NZ_FRAF01000002.1"/>
</dbReference>
<evidence type="ECO:0000259" key="3">
    <source>
        <dbReference type="PROSITE" id="PS50206"/>
    </source>
</evidence>
<dbReference type="PANTHER" id="PTHR11364:SF27">
    <property type="entry name" value="SULFURTRANSFERASE"/>
    <property type="match status" value="1"/>
</dbReference>
<evidence type="ECO:0000313" key="4">
    <source>
        <dbReference type="EMBL" id="SHJ64100.1"/>
    </source>
</evidence>
<keyword evidence="5" id="KW-1185">Reference proteome</keyword>
<dbReference type="PROSITE" id="PS50206">
    <property type="entry name" value="RHODANESE_3"/>
    <property type="match status" value="2"/>
</dbReference>
<sequence>MLISVEQLHAAMQQQEDIVVLDARFRLGKPEAGLEMYQKGHIPGAVYIDLEKELSKPAARPGGRHPLPEIDDLVACFAEKGIHQDCLIVVYDDNQGMAARAWWLLTYLGHQHVFLLDGGIGAWLRAGYPLRQGEEQKTRQTFTAMPMQGWTVDYEEVASLAEAGNGLFQLLDARDAVRFRGESEPIDAVAGHIPTAKNLPWTHFLHSDGTWKSPQEAKEIVASLQLSEDTPVIAYCGSGVTACSLIFALRRAGLRQIRLYPGSWSDYISHYNALIATGEKDENKYILP</sequence>
<dbReference type="PROSITE" id="PS00380">
    <property type="entry name" value="RHODANESE_1"/>
    <property type="match status" value="1"/>
</dbReference>
<evidence type="ECO:0000313" key="5">
    <source>
        <dbReference type="Proteomes" id="UP000184016"/>
    </source>
</evidence>
<proteinExistence type="predicted"/>
<dbReference type="CDD" id="cd01449">
    <property type="entry name" value="TST_Repeat_2"/>
    <property type="match status" value="1"/>
</dbReference>
<keyword evidence="4" id="KW-0670">Pyruvate</keyword>
<dbReference type="GO" id="GO:0004792">
    <property type="term" value="F:thiosulfate-cyanide sulfurtransferase activity"/>
    <property type="evidence" value="ECO:0007669"/>
    <property type="project" value="InterPro"/>
</dbReference>
<dbReference type="AlphaFoldDB" id="A0A1M6KYS3"/>
<name>A0A1M6KYS3_9BACL</name>
<dbReference type="InterPro" id="IPR036873">
    <property type="entry name" value="Rhodanese-like_dom_sf"/>
</dbReference>
<reference evidence="5" key="1">
    <citation type="submission" date="2016-11" db="EMBL/GenBank/DDBJ databases">
        <authorList>
            <person name="Varghese N."/>
            <person name="Submissions S."/>
        </authorList>
    </citation>
    <scope>NUCLEOTIDE SEQUENCE [LARGE SCALE GENOMIC DNA]</scope>
    <source>
        <strain evidence="5">USBA-503</strain>
    </source>
</reference>
<dbReference type="InterPro" id="IPR001763">
    <property type="entry name" value="Rhodanese-like_dom"/>
</dbReference>
<evidence type="ECO:0000256" key="1">
    <source>
        <dbReference type="ARBA" id="ARBA00022679"/>
    </source>
</evidence>
<dbReference type="SMART" id="SM00450">
    <property type="entry name" value="RHOD"/>
    <property type="match status" value="2"/>
</dbReference>
<dbReference type="InterPro" id="IPR045078">
    <property type="entry name" value="TST/MPST-like"/>
</dbReference>
<accession>A0A1M6KYS3</accession>
<evidence type="ECO:0000256" key="2">
    <source>
        <dbReference type="ARBA" id="ARBA00022737"/>
    </source>
</evidence>
<organism evidence="4 5">
    <name type="scientific">Alicyclobacillus tolerans</name>
    <dbReference type="NCBI Taxonomy" id="90970"/>
    <lineage>
        <taxon>Bacteria</taxon>
        <taxon>Bacillati</taxon>
        <taxon>Bacillota</taxon>
        <taxon>Bacilli</taxon>
        <taxon>Bacillales</taxon>
        <taxon>Alicyclobacillaceae</taxon>
        <taxon>Alicyclobacillus</taxon>
    </lineage>
</organism>
<keyword evidence="2" id="KW-0677">Repeat</keyword>
<dbReference type="STRING" id="1830138.SAMN05443507_10252"/>
<dbReference type="Proteomes" id="UP000184016">
    <property type="component" value="Unassembled WGS sequence"/>
</dbReference>
<keyword evidence="1 4" id="KW-0808">Transferase</keyword>
<dbReference type="EMBL" id="FRAF01000002">
    <property type="protein sequence ID" value="SHJ64100.1"/>
    <property type="molecule type" value="Genomic_DNA"/>
</dbReference>
<feature type="domain" description="Rhodanese" evidence="3">
    <location>
        <begin position="14"/>
        <end position="132"/>
    </location>
</feature>
<feature type="domain" description="Rhodanese" evidence="3">
    <location>
        <begin position="164"/>
        <end position="276"/>
    </location>
</feature>
<dbReference type="Pfam" id="PF00581">
    <property type="entry name" value="Rhodanese"/>
    <property type="match status" value="2"/>
</dbReference>
<dbReference type="CDD" id="cd01448">
    <property type="entry name" value="TST_Repeat_1"/>
    <property type="match status" value="1"/>
</dbReference>
<protein>
    <submittedName>
        <fullName evidence="4">Thiosulfate/3-mercaptopyruvate sulfurtransferase</fullName>
    </submittedName>
</protein>
<dbReference type="Gene3D" id="3.40.250.10">
    <property type="entry name" value="Rhodanese-like domain"/>
    <property type="match status" value="2"/>
</dbReference>
<dbReference type="InterPro" id="IPR001307">
    <property type="entry name" value="Thiosulphate_STrfase_CS"/>
</dbReference>
<dbReference type="PANTHER" id="PTHR11364">
    <property type="entry name" value="THIOSULFATE SULFERTANSFERASE"/>
    <property type="match status" value="1"/>
</dbReference>